<evidence type="ECO:0000313" key="3">
    <source>
        <dbReference type="Proteomes" id="UP000035681"/>
    </source>
</evidence>
<feature type="region of interest" description="Disordered" evidence="1">
    <location>
        <begin position="266"/>
        <end position="299"/>
    </location>
</feature>
<keyword evidence="3" id="KW-1185">Reference proteome</keyword>
<feature type="signal peptide" evidence="2">
    <location>
        <begin position="1"/>
        <end position="21"/>
    </location>
</feature>
<name>A0AAF5CUR5_STRER</name>
<feature type="compositionally biased region" description="Polar residues" evidence="1">
    <location>
        <begin position="266"/>
        <end position="275"/>
    </location>
</feature>
<reference evidence="4" key="1">
    <citation type="submission" date="2024-02" db="UniProtKB">
        <authorList>
            <consortium name="WormBaseParasite"/>
        </authorList>
    </citation>
    <scope>IDENTIFICATION</scope>
</reference>
<proteinExistence type="predicted"/>
<dbReference type="AlphaFoldDB" id="A0AAF5CUR5"/>
<keyword evidence="2" id="KW-0732">Signal</keyword>
<evidence type="ECO:0000256" key="2">
    <source>
        <dbReference type="SAM" id="SignalP"/>
    </source>
</evidence>
<dbReference type="PANTHER" id="PTHR34721:SF3">
    <property type="entry name" value="ACTIVIN_RECP DOMAIN-CONTAINING PROTEIN-RELATED"/>
    <property type="match status" value="1"/>
</dbReference>
<evidence type="ECO:0000256" key="1">
    <source>
        <dbReference type="SAM" id="MobiDB-lite"/>
    </source>
</evidence>
<evidence type="ECO:0000313" key="4">
    <source>
        <dbReference type="WBParaSite" id="TCONS_00002100.p1"/>
    </source>
</evidence>
<organism evidence="3 4">
    <name type="scientific">Strongyloides stercoralis</name>
    <name type="common">Threadworm</name>
    <dbReference type="NCBI Taxonomy" id="6248"/>
    <lineage>
        <taxon>Eukaryota</taxon>
        <taxon>Metazoa</taxon>
        <taxon>Ecdysozoa</taxon>
        <taxon>Nematoda</taxon>
        <taxon>Chromadorea</taxon>
        <taxon>Rhabditida</taxon>
        <taxon>Tylenchina</taxon>
        <taxon>Panagrolaimomorpha</taxon>
        <taxon>Strongyloidoidea</taxon>
        <taxon>Strongyloididae</taxon>
        <taxon>Strongyloides</taxon>
    </lineage>
</organism>
<sequence length="324" mass="35843">MKFSQILILSIFLLYSRYSYSLKCYTAVFSNAKDAAMNIHKVTECESEFCVTGTFKHGTEKMIFAKCDESNQCSEVGKKKNTVTGEEFLKSIGSDINKIPEKDRKSKIDVEQECCNTDKCNSASLSAEKNNKEKSDSSNSSGSFFCFHSYIKLFGALFISSVNSKILTAQAGEQETVECNKSFCLSLVLTLTDKIKDFISLCDVENKCKKVGTLKEVLTIKDYSEHMKTSVENIPEENRNTKIHSSITCCNTDNCNSIENSDFSSVSAGGNNKQLPSSPSGNESNKKKNSGSESESSNSSGSLFCFHSFIKLFGALFISNLYKL</sequence>
<dbReference type="Proteomes" id="UP000035681">
    <property type="component" value="Unplaced"/>
</dbReference>
<protein>
    <submittedName>
        <fullName evidence="4">Activin types I and II receptor domain-containing protein</fullName>
    </submittedName>
</protein>
<dbReference type="WBParaSite" id="TCONS_00002100.p1">
    <property type="protein sequence ID" value="TCONS_00002100.p1"/>
    <property type="gene ID" value="XLOC_001999"/>
</dbReference>
<accession>A0AAF5CUR5</accession>
<dbReference type="PANTHER" id="PTHR34721">
    <property type="entry name" value="PROTEIN CBG09734"/>
    <property type="match status" value="1"/>
</dbReference>
<feature type="chain" id="PRO_5042097599" evidence="2">
    <location>
        <begin position="22"/>
        <end position="324"/>
    </location>
</feature>